<protein>
    <recommendedName>
        <fullName evidence="2">Glycine-rich domain-containing protein</fullName>
    </recommendedName>
</protein>
<dbReference type="Pfam" id="PF21722">
    <property type="entry name" value="Gly_rich_2"/>
    <property type="match status" value="1"/>
</dbReference>
<sequence>MSKNEFLPFGTAANANVIPNADYLALPARSSGFSSGVAKSEQLNTVWRQASVIASTIAQFIADSSGNDVLDDGDLLTLQENLKLALNKQATGRLLGIKTFSANGSYNPTPGTKKILVKVWGGGGGGGNTDVSGAGGPSGSGGGYAEGLFEVPTSSVSVTVGTGGAEVAANTAASGGNGGASSFGSLINCGGGTGGTIASNTIPGGSATGGNVLNSPGQGGQGGVAGLGGTGGGSFGSFGGLPHNSSNGDNGGFPGGGGAGGTKESSTKYFASGRGASGYVIVTEYA</sequence>
<feature type="region of interest" description="Disordered" evidence="1">
    <location>
        <begin position="208"/>
        <end position="265"/>
    </location>
</feature>
<feature type="domain" description="Glycine-rich" evidence="2">
    <location>
        <begin position="105"/>
        <end position="283"/>
    </location>
</feature>
<gene>
    <name evidence="3" type="ORF">FOT62_25265</name>
</gene>
<reference evidence="3 4" key="1">
    <citation type="submission" date="2019-07" db="EMBL/GenBank/DDBJ databases">
        <title>Serratia strains were isolated from fresh produce.</title>
        <authorList>
            <person name="Cho G.-S."/>
            <person name="Stein M."/>
            <person name="Lee W."/>
            <person name="Suh S.H."/>
            <person name="Franz C.M.A.P."/>
        </authorList>
    </citation>
    <scope>NUCLEOTIDE SEQUENCE [LARGE SCALE GENOMIC DNA]</scope>
    <source>
        <strain evidence="3 4">S16</strain>
    </source>
</reference>
<evidence type="ECO:0000313" key="4">
    <source>
        <dbReference type="Proteomes" id="UP000321126"/>
    </source>
</evidence>
<evidence type="ECO:0000259" key="2">
    <source>
        <dbReference type="Pfam" id="PF21722"/>
    </source>
</evidence>
<feature type="compositionally biased region" description="Gly residues" evidence="1">
    <location>
        <begin position="249"/>
        <end position="261"/>
    </location>
</feature>
<proteinExistence type="predicted"/>
<organism evidence="3 4">
    <name type="scientific">Serratia marcescens</name>
    <dbReference type="NCBI Taxonomy" id="615"/>
    <lineage>
        <taxon>Bacteria</taxon>
        <taxon>Pseudomonadati</taxon>
        <taxon>Pseudomonadota</taxon>
        <taxon>Gammaproteobacteria</taxon>
        <taxon>Enterobacterales</taxon>
        <taxon>Yersiniaceae</taxon>
        <taxon>Serratia</taxon>
    </lineage>
</organism>
<dbReference type="EMBL" id="VOUQ01000070">
    <property type="protein sequence ID" value="TXE21970.1"/>
    <property type="molecule type" value="Genomic_DNA"/>
</dbReference>
<name>A0A5C7BE86_SERMA</name>
<comment type="caution">
    <text evidence="3">The sequence shown here is derived from an EMBL/GenBank/DDBJ whole genome shotgun (WGS) entry which is preliminary data.</text>
</comment>
<accession>A0A5C7BE86</accession>
<dbReference type="RefSeq" id="WP_147882366.1">
    <property type="nucleotide sequence ID" value="NZ_VOUQ01000070.1"/>
</dbReference>
<feature type="compositionally biased region" description="Gly residues" evidence="1">
    <location>
        <begin position="217"/>
        <end position="239"/>
    </location>
</feature>
<dbReference type="Proteomes" id="UP000321126">
    <property type="component" value="Unassembled WGS sequence"/>
</dbReference>
<dbReference type="InterPro" id="IPR049304">
    <property type="entry name" value="Gly_rich_dom"/>
</dbReference>
<evidence type="ECO:0000313" key="3">
    <source>
        <dbReference type="EMBL" id="TXE21970.1"/>
    </source>
</evidence>
<dbReference type="AlphaFoldDB" id="A0A5C7BE86"/>
<evidence type="ECO:0000256" key="1">
    <source>
        <dbReference type="SAM" id="MobiDB-lite"/>
    </source>
</evidence>